<keyword evidence="5" id="KW-1185">Reference proteome</keyword>
<dbReference type="Gene3D" id="3.40.50.1820">
    <property type="entry name" value="alpha/beta hydrolase"/>
    <property type="match status" value="2"/>
</dbReference>
<dbReference type="InterPro" id="IPR029058">
    <property type="entry name" value="AB_hydrolase_fold"/>
</dbReference>
<dbReference type="PANTHER" id="PTHR43918">
    <property type="entry name" value="ACETYLCHOLINESTERASE"/>
    <property type="match status" value="1"/>
</dbReference>
<sequence>MRSKSWQEIVAAIEPLQITALFSEFSPVPDNVFKNYASQGAAGQFAKIPVLTGTASDEAAFFLVIIIAYINITKEQLGLIPVEIIQPLLDIITTCPAAQAAAYRVEHGVPVWRYRYDGGNYSNTYIFDVGAAYHTPELPVVFGTAEAVTGIADSDYEAEAAAYMRHAWATFAKDPVGGLSEELNWPKYNPNPLLVNLFANNPNSKEASQVTDLLKQPWNTEGSLKNYVQNLESLLG</sequence>
<dbReference type="InterPro" id="IPR002018">
    <property type="entry name" value="CarbesteraseB"/>
</dbReference>
<dbReference type="Pfam" id="PF00135">
    <property type="entry name" value="COesterase"/>
    <property type="match status" value="1"/>
</dbReference>
<dbReference type="InterPro" id="IPR050654">
    <property type="entry name" value="AChE-related_enzymes"/>
</dbReference>
<feature type="domain" description="Carboxylesterase type B" evidence="3">
    <location>
        <begin position="88"/>
        <end position="203"/>
    </location>
</feature>
<accession>A0A507QPD0</accession>
<gene>
    <name evidence="4" type="ORF">MPDQ_000640</name>
</gene>
<dbReference type="STRING" id="5098.A0A507QPD0"/>
<comment type="caution">
    <text evidence="4">The sequence shown here is derived from an EMBL/GenBank/DDBJ whole genome shotgun (WGS) entry which is preliminary data.</text>
</comment>
<comment type="similarity">
    <text evidence="1">Belongs to the type-B carboxylesterase/lipase family.</text>
</comment>
<protein>
    <recommendedName>
        <fullName evidence="3">Carboxylesterase type B domain-containing protein</fullName>
    </recommendedName>
</protein>
<evidence type="ECO:0000259" key="3">
    <source>
        <dbReference type="Pfam" id="PF00135"/>
    </source>
</evidence>
<reference evidence="4 5" key="1">
    <citation type="submission" date="2019-06" db="EMBL/GenBank/DDBJ databases">
        <title>Wine fermentation using esterase from Monascus purpureus.</title>
        <authorList>
            <person name="Geng C."/>
            <person name="Zhang Y."/>
        </authorList>
    </citation>
    <scope>NUCLEOTIDE SEQUENCE [LARGE SCALE GENOMIC DNA]</scope>
    <source>
        <strain evidence="4">HQ1</strain>
    </source>
</reference>
<dbReference type="Proteomes" id="UP000319663">
    <property type="component" value="Unassembled WGS sequence"/>
</dbReference>
<evidence type="ECO:0000313" key="4">
    <source>
        <dbReference type="EMBL" id="TQB70329.1"/>
    </source>
</evidence>
<evidence type="ECO:0000256" key="1">
    <source>
        <dbReference type="ARBA" id="ARBA00005964"/>
    </source>
</evidence>
<keyword evidence="2" id="KW-0378">Hydrolase</keyword>
<dbReference type="PANTHER" id="PTHR43918:SF4">
    <property type="entry name" value="CARBOXYLIC ESTER HYDROLASE"/>
    <property type="match status" value="1"/>
</dbReference>
<organism evidence="4 5">
    <name type="scientific">Monascus purpureus</name>
    <name type="common">Red mold</name>
    <name type="synonym">Monascus anka</name>
    <dbReference type="NCBI Taxonomy" id="5098"/>
    <lineage>
        <taxon>Eukaryota</taxon>
        <taxon>Fungi</taxon>
        <taxon>Dikarya</taxon>
        <taxon>Ascomycota</taxon>
        <taxon>Pezizomycotina</taxon>
        <taxon>Eurotiomycetes</taxon>
        <taxon>Eurotiomycetidae</taxon>
        <taxon>Eurotiales</taxon>
        <taxon>Aspergillaceae</taxon>
        <taxon>Monascus</taxon>
    </lineage>
</organism>
<dbReference type="AlphaFoldDB" id="A0A507QPD0"/>
<dbReference type="GO" id="GO:0052689">
    <property type="term" value="F:carboxylic ester hydrolase activity"/>
    <property type="evidence" value="ECO:0007669"/>
    <property type="project" value="TreeGrafter"/>
</dbReference>
<evidence type="ECO:0000313" key="5">
    <source>
        <dbReference type="Proteomes" id="UP000319663"/>
    </source>
</evidence>
<name>A0A507QPD0_MONPU</name>
<dbReference type="EMBL" id="VIFY01000112">
    <property type="protein sequence ID" value="TQB70329.1"/>
    <property type="molecule type" value="Genomic_DNA"/>
</dbReference>
<proteinExistence type="inferred from homology"/>
<evidence type="ECO:0000256" key="2">
    <source>
        <dbReference type="ARBA" id="ARBA00022801"/>
    </source>
</evidence>
<dbReference type="SUPFAM" id="SSF53474">
    <property type="entry name" value="alpha/beta-Hydrolases"/>
    <property type="match status" value="1"/>
</dbReference>